<sequence length="113" mass="13255">MNEQQDLKKLQTKLLSVCEESGLVIKFEVDEYELEPTQEDTFTALRDMNPNCAVAVGIKDYYMQRIFMLDQVGTNQYHFVEVSQDYMHISQVSQASDGIWDFYEIETRPGENW</sequence>
<dbReference type="EMBL" id="VTXO01000001">
    <property type="protein sequence ID" value="NOI79260.1"/>
    <property type="molecule type" value="Genomic_DNA"/>
</dbReference>
<dbReference type="AlphaFoldDB" id="A0AAE5EVB0"/>
<evidence type="ECO:0000313" key="1">
    <source>
        <dbReference type="EMBL" id="NOI79260.1"/>
    </source>
</evidence>
<accession>A0AAE5EVB0</accession>
<organism evidence="1 2">
    <name type="scientific">Vibrio tubiashii</name>
    <dbReference type="NCBI Taxonomy" id="29498"/>
    <lineage>
        <taxon>Bacteria</taxon>
        <taxon>Pseudomonadati</taxon>
        <taxon>Pseudomonadota</taxon>
        <taxon>Gammaproteobacteria</taxon>
        <taxon>Vibrionales</taxon>
        <taxon>Vibrionaceae</taxon>
        <taxon>Vibrio</taxon>
        <taxon>Vibrio oreintalis group</taxon>
    </lineage>
</organism>
<gene>
    <name evidence="1" type="ORF">F0237_01210</name>
</gene>
<reference evidence="1 2" key="1">
    <citation type="submission" date="2019-08" db="EMBL/GenBank/DDBJ databases">
        <title>Draft genome sequencing and comparative genomics of hatchery-associated Vibrios.</title>
        <authorList>
            <person name="Kehlet-Delgado H."/>
            <person name="Mueller R.S."/>
        </authorList>
    </citation>
    <scope>NUCLEOTIDE SEQUENCE [LARGE SCALE GENOMIC DNA]</scope>
    <source>
        <strain evidence="1 2">01-65-5-1</strain>
    </source>
</reference>
<protein>
    <submittedName>
        <fullName evidence="1">Uncharacterized protein</fullName>
    </submittedName>
</protein>
<proteinExistence type="predicted"/>
<name>A0AAE5EVB0_9VIBR</name>
<dbReference type="RefSeq" id="WP_171320041.1">
    <property type="nucleotide sequence ID" value="NZ_VTXO01000001.1"/>
</dbReference>
<comment type="caution">
    <text evidence="1">The sequence shown here is derived from an EMBL/GenBank/DDBJ whole genome shotgun (WGS) entry which is preliminary data.</text>
</comment>
<evidence type="ECO:0000313" key="2">
    <source>
        <dbReference type="Proteomes" id="UP000572722"/>
    </source>
</evidence>
<dbReference type="Proteomes" id="UP000572722">
    <property type="component" value="Unassembled WGS sequence"/>
</dbReference>